<dbReference type="OrthoDB" id="3335358at2759"/>
<dbReference type="AlphaFoldDB" id="A0A1Y2F1L6"/>
<proteinExistence type="predicted"/>
<dbReference type="STRING" id="56484.A0A1Y2F1L6"/>
<name>A0A1Y2F1L6_PROLT</name>
<sequence>MAQDSGYVYKIGTSFPEGLDGRAFPLSDLDKVNDGFIHLSTKAQVPGTVGRFFKDINEIVLLKIPVARIQDKTKWEASSSHGIFPHIYGDLLESDVQERKTFKTEDASKWEAMLNESAWLE</sequence>
<organism evidence="1 2">
    <name type="scientific">Protomyces lactucae-debilis</name>
    <dbReference type="NCBI Taxonomy" id="2754530"/>
    <lineage>
        <taxon>Eukaryota</taxon>
        <taxon>Fungi</taxon>
        <taxon>Dikarya</taxon>
        <taxon>Ascomycota</taxon>
        <taxon>Taphrinomycotina</taxon>
        <taxon>Taphrinomycetes</taxon>
        <taxon>Taphrinales</taxon>
        <taxon>Protomycetaceae</taxon>
        <taxon>Protomyces</taxon>
    </lineage>
</organism>
<dbReference type="GeneID" id="63782590"/>
<keyword evidence="2" id="KW-1185">Reference proteome</keyword>
<dbReference type="Pfam" id="PF06108">
    <property type="entry name" value="DUF952"/>
    <property type="match status" value="1"/>
</dbReference>
<dbReference type="Gene3D" id="3.20.170.20">
    <property type="entry name" value="Protein of unknown function DUF952"/>
    <property type="match status" value="1"/>
</dbReference>
<evidence type="ECO:0000313" key="2">
    <source>
        <dbReference type="Proteomes" id="UP000193685"/>
    </source>
</evidence>
<evidence type="ECO:0000313" key="1">
    <source>
        <dbReference type="EMBL" id="ORY77750.1"/>
    </source>
</evidence>
<dbReference type="OMA" id="NDEGWDK"/>
<evidence type="ECO:0008006" key="3">
    <source>
        <dbReference type="Google" id="ProtNLM"/>
    </source>
</evidence>
<dbReference type="EMBL" id="MCFI01000019">
    <property type="protein sequence ID" value="ORY77750.1"/>
    <property type="molecule type" value="Genomic_DNA"/>
</dbReference>
<dbReference type="PANTHER" id="PTHR34129">
    <property type="entry name" value="BLR1139 PROTEIN"/>
    <property type="match status" value="1"/>
</dbReference>
<accession>A0A1Y2F1L6</accession>
<dbReference type="InterPro" id="IPR009297">
    <property type="entry name" value="DUF952"/>
</dbReference>
<gene>
    <name evidence="1" type="ORF">BCR37DRAFT_121258</name>
</gene>
<comment type="caution">
    <text evidence="1">The sequence shown here is derived from an EMBL/GenBank/DDBJ whole genome shotgun (WGS) entry which is preliminary data.</text>
</comment>
<reference evidence="1 2" key="1">
    <citation type="submission" date="2016-07" db="EMBL/GenBank/DDBJ databases">
        <title>Pervasive Adenine N6-methylation of Active Genes in Fungi.</title>
        <authorList>
            <consortium name="DOE Joint Genome Institute"/>
            <person name="Mondo S.J."/>
            <person name="Dannebaum R.O."/>
            <person name="Kuo R.C."/>
            <person name="Labutti K."/>
            <person name="Haridas S."/>
            <person name="Kuo A."/>
            <person name="Salamov A."/>
            <person name="Ahrendt S.R."/>
            <person name="Lipzen A."/>
            <person name="Sullivan W."/>
            <person name="Andreopoulos W.B."/>
            <person name="Clum A."/>
            <person name="Lindquist E."/>
            <person name="Daum C."/>
            <person name="Ramamoorthy G.K."/>
            <person name="Gryganskyi A."/>
            <person name="Culley D."/>
            <person name="Magnuson J.K."/>
            <person name="James T.Y."/>
            <person name="O'Malley M.A."/>
            <person name="Stajich J.E."/>
            <person name="Spatafora J.W."/>
            <person name="Visel A."/>
            <person name="Grigoriev I.V."/>
        </authorList>
    </citation>
    <scope>NUCLEOTIDE SEQUENCE [LARGE SCALE GENOMIC DNA]</scope>
    <source>
        <strain evidence="1 2">12-1054</strain>
    </source>
</reference>
<protein>
    <recommendedName>
        <fullName evidence="3">DUF952 domain-containing protein</fullName>
    </recommendedName>
</protein>
<dbReference type="RefSeq" id="XP_040723135.1">
    <property type="nucleotide sequence ID" value="XM_040865991.1"/>
</dbReference>
<dbReference type="Proteomes" id="UP000193685">
    <property type="component" value="Unassembled WGS sequence"/>
</dbReference>
<dbReference type="SUPFAM" id="SSF56399">
    <property type="entry name" value="ADP-ribosylation"/>
    <property type="match status" value="1"/>
</dbReference>
<dbReference type="PANTHER" id="PTHR34129:SF1">
    <property type="entry name" value="DUF952 DOMAIN-CONTAINING PROTEIN"/>
    <property type="match status" value="1"/>
</dbReference>